<dbReference type="AlphaFoldDB" id="A0A2T2PAQ4"/>
<protein>
    <submittedName>
        <fullName evidence="2">Uncharacterized protein</fullName>
    </submittedName>
</protein>
<sequence>MDGNGSKGWWNRACYIDSSGSVQRLIDPVDPVDCGDIAVAGLPPLPLAAPFLLAIWLGVERLRGKLHLSTVTEALPSGGTWDGLLASRGTRRGAGVAGVARIAENGERGRERKTHAGAWSLPVVPVTRS</sequence>
<organism evidence="2 3">
    <name type="scientific">Corynespora cassiicola Philippines</name>
    <dbReference type="NCBI Taxonomy" id="1448308"/>
    <lineage>
        <taxon>Eukaryota</taxon>
        <taxon>Fungi</taxon>
        <taxon>Dikarya</taxon>
        <taxon>Ascomycota</taxon>
        <taxon>Pezizomycotina</taxon>
        <taxon>Dothideomycetes</taxon>
        <taxon>Pleosporomycetidae</taxon>
        <taxon>Pleosporales</taxon>
        <taxon>Corynesporascaceae</taxon>
        <taxon>Corynespora</taxon>
    </lineage>
</organism>
<feature type="transmembrane region" description="Helical" evidence="1">
    <location>
        <begin position="37"/>
        <end position="59"/>
    </location>
</feature>
<keyword evidence="3" id="KW-1185">Reference proteome</keyword>
<accession>A0A2T2PAQ4</accession>
<dbReference type="EMBL" id="KZ678128">
    <property type="protein sequence ID" value="PSN74720.1"/>
    <property type="molecule type" value="Genomic_DNA"/>
</dbReference>
<gene>
    <name evidence="2" type="ORF">BS50DRAFT_22222</name>
</gene>
<proteinExistence type="predicted"/>
<dbReference type="Proteomes" id="UP000240883">
    <property type="component" value="Unassembled WGS sequence"/>
</dbReference>
<keyword evidence="1" id="KW-0812">Transmembrane</keyword>
<evidence type="ECO:0000256" key="1">
    <source>
        <dbReference type="SAM" id="Phobius"/>
    </source>
</evidence>
<evidence type="ECO:0000313" key="3">
    <source>
        <dbReference type="Proteomes" id="UP000240883"/>
    </source>
</evidence>
<keyword evidence="1" id="KW-1133">Transmembrane helix</keyword>
<name>A0A2T2PAQ4_CORCC</name>
<evidence type="ECO:0000313" key="2">
    <source>
        <dbReference type="EMBL" id="PSN74720.1"/>
    </source>
</evidence>
<keyword evidence="1" id="KW-0472">Membrane</keyword>
<reference evidence="2 3" key="1">
    <citation type="journal article" date="2018" name="Front. Microbiol.">
        <title>Genome-Wide Analysis of Corynespora cassiicola Leaf Fall Disease Putative Effectors.</title>
        <authorList>
            <person name="Lopez D."/>
            <person name="Ribeiro S."/>
            <person name="Label P."/>
            <person name="Fumanal B."/>
            <person name="Venisse J.S."/>
            <person name="Kohler A."/>
            <person name="de Oliveira R.R."/>
            <person name="Labutti K."/>
            <person name="Lipzen A."/>
            <person name="Lail K."/>
            <person name="Bauer D."/>
            <person name="Ohm R.A."/>
            <person name="Barry K.W."/>
            <person name="Spatafora J."/>
            <person name="Grigoriev I.V."/>
            <person name="Martin F.M."/>
            <person name="Pujade-Renaud V."/>
        </authorList>
    </citation>
    <scope>NUCLEOTIDE SEQUENCE [LARGE SCALE GENOMIC DNA]</scope>
    <source>
        <strain evidence="2 3">Philippines</strain>
    </source>
</reference>